<dbReference type="InterPro" id="IPR002933">
    <property type="entry name" value="Peptidase_M20"/>
</dbReference>
<protein>
    <submittedName>
        <fullName evidence="3">Amidohydrolase</fullName>
    </submittedName>
</protein>
<organism evidence="3 4">
    <name type="scientific">Epidermidibacterium keratini</name>
    <dbReference type="NCBI Taxonomy" id="1891644"/>
    <lineage>
        <taxon>Bacteria</taxon>
        <taxon>Bacillati</taxon>
        <taxon>Actinomycetota</taxon>
        <taxon>Actinomycetes</taxon>
        <taxon>Sporichthyales</taxon>
        <taxon>Sporichthyaceae</taxon>
        <taxon>Epidermidibacterium</taxon>
    </lineage>
</organism>
<dbReference type="KEGG" id="eke:EK0264_15225"/>
<dbReference type="GO" id="GO:0016787">
    <property type="term" value="F:hydrolase activity"/>
    <property type="evidence" value="ECO:0007669"/>
    <property type="project" value="UniProtKB-KW"/>
</dbReference>
<dbReference type="EMBL" id="CP047156">
    <property type="protein sequence ID" value="QHC01505.1"/>
    <property type="molecule type" value="Genomic_DNA"/>
</dbReference>
<evidence type="ECO:0000313" key="3">
    <source>
        <dbReference type="EMBL" id="QHC01505.1"/>
    </source>
</evidence>
<dbReference type="Pfam" id="PF01546">
    <property type="entry name" value="Peptidase_M20"/>
    <property type="match status" value="1"/>
</dbReference>
<feature type="binding site" evidence="1">
    <location>
        <position position="140"/>
    </location>
    <ligand>
        <name>Mn(2+)</name>
        <dbReference type="ChEBI" id="CHEBI:29035"/>
        <label>2</label>
    </ligand>
</feature>
<accession>A0A7L4YQH7</accession>
<dbReference type="PANTHER" id="PTHR11014">
    <property type="entry name" value="PEPTIDASE M20 FAMILY MEMBER"/>
    <property type="match status" value="1"/>
</dbReference>
<dbReference type="InParanoid" id="A0A7L4YQH7"/>
<dbReference type="SUPFAM" id="SSF53187">
    <property type="entry name" value="Zn-dependent exopeptidases"/>
    <property type="match status" value="1"/>
</dbReference>
<dbReference type="RefSeq" id="WP_159546640.1">
    <property type="nucleotide sequence ID" value="NZ_CP047156.1"/>
</dbReference>
<dbReference type="InterPro" id="IPR017439">
    <property type="entry name" value="Amidohydrolase"/>
</dbReference>
<dbReference type="FunCoup" id="A0A7L4YQH7">
    <property type="interactions" value="17"/>
</dbReference>
<evidence type="ECO:0000259" key="2">
    <source>
        <dbReference type="Pfam" id="PF07687"/>
    </source>
</evidence>
<dbReference type="GO" id="GO:0046872">
    <property type="term" value="F:metal ion binding"/>
    <property type="evidence" value="ECO:0007669"/>
    <property type="project" value="UniProtKB-KW"/>
</dbReference>
<feature type="binding site" evidence="1">
    <location>
        <position position="107"/>
    </location>
    <ligand>
        <name>Mn(2+)</name>
        <dbReference type="ChEBI" id="CHEBI:29035"/>
        <label>2</label>
    </ligand>
</feature>
<keyword evidence="3" id="KW-0378">Hydrolase</keyword>
<dbReference type="InterPro" id="IPR011650">
    <property type="entry name" value="Peptidase_M20_dimer"/>
</dbReference>
<dbReference type="OrthoDB" id="9777385at2"/>
<dbReference type="InterPro" id="IPR036264">
    <property type="entry name" value="Bact_exopeptidase_dim_dom"/>
</dbReference>
<name>A0A7L4YQH7_9ACTN</name>
<evidence type="ECO:0000256" key="1">
    <source>
        <dbReference type="PIRSR" id="PIRSR005962-1"/>
    </source>
</evidence>
<feature type="domain" description="Peptidase M20 dimerisation" evidence="2">
    <location>
        <begin position="189"/>
        <end position="281"/>
    </location>
</feature>
<dbReference type="PANTHER" id="PTHR11014:SF63">
    <property type="entry name" value="METALLOPEPTIDASE, PUTATIVE (AFU_ORTHOLOGUE AFUA_6G09600)-RELATED"/>
    <property type="match status" value="1"/>
</dbReference>
<dbReference type="Proteomes" id="UP000463857">
    <property type="component" value="Chromosome"/>
</dbReference>
<feature type="binding site" evidence="1">
    <location>
        <position position="164"/>
    </location>
    <ligand>
        <name>Mn(2+)</name>
        <dbReference type="ChEBI" id="CHEBI:29035"/>
        <label>2</label>
    </ligand>
</feature>
<dbReference type="Gene3D" id="3.40.630.10">
    <property type="entry name" value="Zn peptidases"/>
    <property type="match status" value="1"/>
</dbReference>
<feature type="binding site" evidence="1">
    <location>
        <position position="362"/>
    </location>
    <ligand>
        <name>Mn(2+)</name>
        <dbReference type="ChEBI" id="CHEBI:29035"/>
        <label>2</label>
    </ligand>
</feature>
<keyword evidence="1" id="KW-0479">Metal-binding</keyword>
<reference evidence="3 4" key="1">
    <citation type="journal article" date="2018" name="Int. J. Syst. Evol. Microbiol.">
        <title>Epidermidibacterium keratini gen. nov., sp. nov., a member of the family Sporichthyaceae, isolated from keratin epidermis.</title>
        <authorList>
            <person name="Lee D.G."/>
            <person name="Trujillo M.E."/>
            <person name="Kang S."/>
            <person name="Nam J.J."/>
            <person name="Kim Y.J."/>
        </authorList>
    </citation>
    <scope>NUCLEOTIDE SEQUENCE [LARGE SCALE GENOMIC DNA]</scope>
    <source>
        <strain evidence="3 4">EPI-7</strain>
    </source>
</reference>
<dbReference type="Pfam" id="PF07687">
    <property type="entry name" value="M20_dimer"/>
    <property type="match status" value="1"/>
</dbReference>
<dbReference type="PIRSF" id="PIRSF005962">
    <property type="entry name" value="Pept_M20D_amidohydro"/>
    <property type="match status" value="1"/>
</dbReference>
<dbReference type="NCBIfam" id="TIGR01891">
    <property type="entry name" value="amidohydrolases"/>
    <property type="match status" value="1"/>
</dbReference>
<keyword evidence="1" id="KW-0464">Manganese</keyword>
<evidence type="ECO:0000313" key="4">
    <source>
        <dbReference type="Proteomes" id="UP000463857"/>
    </source>
</evidence>
<dbReference type="SUPFAM" id="SSF55031">
    <property type="entry name" value="Bacterial exopeptidase dimerisation domain"/>
    <property type="match status" value="1"/>
</dbReference>
<comment type="cofactor">
    <cofactor evidence="1">
        <name>Mn(2+)</name>
        <dbReference type="ChEBI" id="CHEBI:29035"/>
    </cofactor>
    <text evidence="1">The Mn(2+) ion enhances activity.</text>
</comment>
<dbReference type="Gene3D" id="3.30.70.360">
    <property type="match status" value="1"/>
</dbReference>
<dbReference type="AlphaFoldDB" id="A0A7L4YQH7"/>
<keyword evidence="4" id="KW-1185">Reference proteome</keyword>
<feature type="binding site" evidence="1">
    <location>
        <position position="105"/>
    </location>
    <ligand>
        <name>Mn(2+)</name>
        <dbReference type="ChEBI" id="CHEBI:29035"/>
        <label>2</label>
    </ligand>
</feature>
<proteinExistence type="predicted"/>
<gene>
    <name evidence="3" type="ORF">EK0264_15225</name>
</gene>
<sequence length="393" mass="41432">MTQLDPNRLRTWIAEHIGEIIDVRHEIHAHPELGFDTPLTVHALRTPLVAAGLTPVDFPGGIYVDIGDPGEQPRVGLRADIDALPLPETTDLPWASVFEGRSHACGHDVHAAVALGAALALASQPALPGAVRVIFQPAEETLGGARTVVEQGILDPLEQVFALHCEPHAEVGVLGTRLGAITSACDYLEIRLRGSGGHTARPHLTADIINAMGRVVTELPAMLSRRCDPRAGMSMVFGSAHAGVAANAIPAEGTLTGTLRVLSMDEWRGAEKLVREIVESVVAGTGASLEMDYEPGVPPVHNDVESHLVLRHAMASVVGESSVYTPEQSLGGEDFAWYGEKTKIALGRLGVRRPGTPITDLHQGGFVADDAAIEIGIATLAHAAVGALATSER</sequence>